<evidence type="ECO:0000256" key="1">
    <source>
        <dbReference type="ARBA" id="ARBA00004651"/>
    </source>
</evidence>
<keyword evidence="5 7" id="KW-1133">Transmembrane helix</keyword>
<dbReference type="EMBL" id="JMQA01000030">
    <property type="protein sequence ID" value="KFN07932.1"/>
    <property type="molecule type" value="Genomic_DNA"/>
</dbReference>
<evidence type="ECO:0000256" key="4">
    <source>
        <dbReference type="ARBA" id="ARBA00022801"/>
    </source>
</evidence>
<comment type="caution">
    <text evidence="9">The sequence shown here is derived from an EMBL/GenBank/DDBJ whole genome shotgun (WGS) entry which is preliminary data.</text>
</comment>
<feature type="transmembrane region" description="Helical" evidence="7">
    <location>
        <begin position="31"/>
        <end position="55"/>
    </location>
</feature>
<feature type="transmembrane region" description="Helical" evidence="7">
    <location>
        <begin position="156"/>
        <end position="174"/>
    </location>
</feature>
<dbReference type="SUPFAM" id="SSF48317">
    <property type="entry name" value="Acid phosphatase/Vanadium-dependent haloperoxidase"/>
    <property type="match status" value="1"/>
</dbReference>
<dbReference type="Proteomes" id="UP000029278">
    <property type="component" value="Unassembled WGS sequence"/>
</dbReference>
<dbReference type="PANTHER" id="PTHR14969">
    <property type="entry name" value="SPHINGOSINE-1-PHOSPHATE PHOSPHOHYDROLASE"/>
    <property type="match status" value="1"/>
</dbReference>
<keyword evidence="11" id="KW-1185">Reference proteome</keyword>
<dbReference type="HOGENOM" id="CLU_072573_10_2_9"/>
<dbReference type="Proteomes" id="UP000442469">
    <property type="component" value="Unassembled WGS sequence"/>
</dbReference>
<dbReference type="Pfam" id="PF01569">
    <property type="entry name" value="PAP2"/>
    <property type="match status" value="1"/>
</dbReference>
<evidence type="ECO:0000256" key="5">
    <source>
        <dbReference type="ARBA" id="ARBA00022989"/>
    </source>
</evidence>
<dbReference type="AlphaFoldDB" id="A0A090ZBA7"/>
<dbReference type="GeneID" id="77008798"/>
<accession>A0A090ZBA7</accession>
<sequence length="175" mass="19174">MNQLIQKLKNLDRRIFVGINGRWHREFLNSWLYRLTFLGGATFTIAFSLLIWLAAPQPWSRVGLQSCVALALSHLPVALVKKTYPRVRPYLTLPGTNTFRNPLKDHSFPSGHTTAIFSVTVPFVAAAPGLGFVLLPVALVVAVSRIYLGLHYPSDCLAGAVIGSCVALGTVAFWA</sequence>
<dbReference type="OrthoDB" id="9789113at2"/>
<dbReference type="GO" id="GO:0016787">
    <property type="term" value="F:hydrolase activity"/>
    <property type="evidence" value="ECO:0007669"/>
    <property type="project" value="UniProtKB-KW"/>
</dbReference>
<dbReference type="SMART" id="SM00014">
    <property type="entry name" value="acidPPc"/>
    <property type="match status" value="1"/>
</dbReference>
<keyword evidence="2" id="KW-1003">Cell membrane</keyword>
<gene>
    <name evidence="9" type="ORF">DJ90_3376</name>
    <name evidence="10" type="ORF">GNQ08_18435</name>
</gene>
<feature type="domain" description="Phosphatidic acid phosphatase type 2/haloperoxidase" evidence="8">
    <location>
        <begin position="64"/>
        <end position="171"/>
    </location>
</feature>
<evidence type="ECO:0000259" key="8">
    <source>
        <dbReference type="SMART" id="SM00014"/>
    </source>
</evidence>
<evidence type="ECO:0000256" key="7">
    <source>
        <dbReference type="SAM" id="Phobius"/>
    </source>
</evidence>
<dbReference type="STRING" id="44252.DJ90_3376"/>
<dbReference type="InterPro" id="IPR036938">
    <property type="entry name" value="PAP2/HPO_sf"/>
</dbReference>
<keyword evidence="3 7" id="KW-0812">Transmembrane</keyword>
<evidence type="ECO:0000256" key="3">
    <source>
        <dbReference type="ARBA" id="ARBA00022692"/>
    </source>
</evidence>
<dbReference type="GO" id="GO:0005886">
    <property type="term" value="C:plasma membrane"/>
    <property type="evidence" value="ECO:0007669"/>
    <property type="project" value="UniProtKB-SubCell"/>
</dbReference>
<dbReference type="PATRIC" id="fig|44252.3.peg.3506"/>
<dbReference type="InterPro" id="IPR000326">
    <property type="entry name" value="PAP2/HPO"/>
</dbReference>
<comment type="subcellular location">
    <subcellularLocation>
        <location evidence="1">Cell membrane</location>
        <topology evidence="1">Multi-pass membrane protein</topology>
    </subcellularLocation>
</comment>
<evidence type="ECO:0000256" key="6">
    <source>
        <dbReference type="ARBA" id="ARBA00023136"/>
    </source>
</evidence>
<evidence type="ECO:0000313" key="9">
    <source>
        <dbReference type="EMBL" id="KFN07932.1"/>
    </source>
</evidence>
<reference evidence="9 11" key="1">
    <citation type="submission" date="2014-04" db="EMBL/GenBank/DDBJ databases">
        <authorList>
            <person name="Bishop-Lilly K.A."/>
            <person name="Broomall S.M."/>
            <person name="Chain P.S."/>
            <person name="Chertkov O."/>
            <person name="Coyne S.R."/>
            <person name="Daligault H.E."/>
            <person name="Davenport K.W."/>
            <person name="Erkkila T."/>
            <person name="Frey K.G."/>
            <person name="Gibbons H.S."/>
            <person name="Gu W."/>
            <person name="Jaissle J."/>
            <person name="Johnson S.L."/>
            <person name="Koroleva G.I."/>
            <person name="Ladner J.T."/>
            <person name="Lo C.-C."/>
            <person name="Minogue T.D."/>
            <person name="Munk C."/>
            <person name="Palacios G.F."/>
            <person name="Redden C.L."/>
            <person name="Rosenzweig C.N."/>
            <person name="Scholz M.B."/>
            <person name="Teshima H."/>
            <person name="Xu Y."/>
        </authorList>
    </citation>
    <scope>NUCLEOTIDE SEQUENCE [LARGE SCALE GENOMIC DNA]</scope>
    <source>
        <strain evidence="9 11">8244</strain>
    </source>
</reference>
<evidence type="ECO:0000313" key="11">
    <source>
        <dbReference type="Proteomes" id="UP000029278"/>
    </source>
</evidence>
<organism evidence="9 11">
    <name type="scientific">Paenibacillus macerans</name>
    <name type="common">Bacillus macerans</name>
    <dbReference type="NCBI Taxonomy" id="44252"/>
    <lineage>
        <taxon>Bacteria</taxon>
        <taxon>Bacillati</taxon>
        <taxon>Bacillota</taxon>
        <taxon>Bacilli</taxon>
        <taxon>Bacillales</taxon>
        <taxon>Paenibacillaceae</taxon>
        <taxon>Paenibacillus</taxon>
    </lineage>
</organism>
<proteinExistence type="predicted"/>
<dbReference type="PANTHER" id="PTHR14969:SF62">
    <property type="entry name" value="DECAPRENYLPHOSPHORYL-5-PHOSPHORIBOSE PHOSPHATASE RV3807C-RELATED"/>
    <property type="match status" value="1"/>
</dbReference>
<keyword evidence="4" id="KW-0378">Hydrolase</keyword>
<dbReference type="Gene3D" id="1.20.144.10">
    <property type="entry name" value="Phosphatidic acid phosphatase type 2/haloperoxidase"/>
    <property type="match status" value="1"/>
</dbReference>
<keyword evidence="6 7" id="KW-0472">Membrane</keyword>
<dbReference type="RefSeq" id="WP_036624939.1">
    <property type="nucleotide sequence ID" value="NZ_BGML01000001.1"/>
</dbReference>
<reference evidence="10 12" key="2">
    <citation type="submission" date="2019-11" db="EMBL/GenBank/DDBJ databases">
        <title>Draft genome sequences of five Paenibacillus species of dairy origin.</title>
        <authorList>
            <person name="Olajide A.M."/>
            <person name="Chen S."/>
            <person name="Lapointe G."/>
        </authorList>
    </citation>
    <scope>NUCLEOTIDE SEQUENCE [LARGE SCALE GENOMIC DNA]</scope>
    <source>
        <strain evidence="10 12">3CT49</strain>
    </source>
</reference>
<name>A0A090ZBA7_PAEMA</name>
<protein>
    <submittedName>
        <fullName evidence="9">PAP2 superfamily protein</fullName>
    </submittedName>
    <submittedName>
        <fullName evidence="10">Phosphatase PAP2 family protein</fullName>
    </submittedName>
</protein>
<evidence type="ECO:0000256" key="2">
    <source>
        <dbReference type="ARBA" id="ARBA00022475"/>
    </source>
</evidence>
<evidence type="ECO:0000313" key="10">
    <source>
        <dbReference type="EMBL" id="MUG24360.1"/>
    </source>
</evidence>
<dbReference type="EMBL" id="WNZZ01000014">
    <property type="protein sequence ID" value="MUG24360.1"/>
    <property type="molecule type" value="Genomic_DNA"/>
</dbReference>
<feature type="transmembrane region" description="Helical" evidence="7">
    <location>
        <begin position="115"/>
        <end position="144"/>
    </location>
</feature>
<evidence type="ECO:0000313" key="12">
    <source>
        <dbReference type="Proteomes" id="UP000442469"/>
    </source>
</evidence>